<gene>
    <name evidence="2" type="ORF">MAR_032536</name>
</gene>
<dbReference type="SUPFAM" id="SSF52799">
    <property type="entry name" value="(Phosphotyrosine protein) phosphatases II"/>
    <property type="match status" value="1"/>
</dbReference>
<dbReference type="InterPro" id="IPR029021">
    <property type="entry name" value="Prot-tyrosine_phosphatase-like"/>
</dbReference>
<sequence>MDKQKNIGMYYPTANQDVLKKGTFQVSSSREENRTFYTERTLTIQHKGAGNSTDRSIPHLQFTDWDEMKNIQRSTANFLSFLNVIENVEQFVFCHGCVSEYLRSFEVYANFHEET</sequence>
<protein>
    <recommendedName>
        <fullName evidence="1">Tyrosine-protein phosphatase domain-containing protein</fullName>
    </recommendedName>
</protein>
<dbReference type="InterPro" id="IPR000242">
    <property type="entry name" value="PTP_cat"/>
</dbReference>
<name>A0ABY7F8J2_MYAAR</name>
<evidence type="ECO:0000313" key="2">
    <source>
        <dbReference type="EMBL" id="WAR17942.1"/>
    </source>
</evidence>
<feature type="domain" description="Tyrosine-protein phosphatase" evidence="1">
    <location>
        <begin position="4"/>
        <end position="89"/>
    </location>
</feature>
<evidence type="ECO:0000313" key="3">
    <source>
        <dbReference type="Proteomes" id="UP001164746"/>
    </source>
</evidence>
<dbReference type="Proteomes" id="UP001164746">
    <property type="component" value="Chromosome 10"/>
</dbReference>
<evidence type="ECO:0000259" key="1">
    <source>
        <dbReference type="Pfam" id="PF00102"/>
    </source>
</evidence>
<accession>A0ABY7F8J2</accession>
<dbReference type="Gene3D" id="3.90.190.10">
    <property type="entry name" value="Protein tyrosine phosphatase superfamily"/>
    <property type="match status" value="1"/>
</dbReference>
<reference evidence="2" key="1">
    <citation type="submission" date="2022-11" db="EMBL/GenBank/DDBJ databases">
        <title>Centuries of genome instability and evolution in soft-shell clam transmissible cancer (bioRxiv).</title>
        <authorList>
            <person name="Hart S.F.M."/>
            <person name="Yonemitsu M.A."/>
            <person name="Giersch R.M."/>
            <person name="Beal B.F."/>
            <person name="Arriagada G."/>
            <person name="Davis B.W."/>
            <person name="Ostrander E.A."/>
            <person name="Goff S.P."/>
            <person name="Metzger M.J."/>
        </authorList>
    </citation>
    <scope>NUCLEOTIDE SEQUENCE</scope>
    <source>
        <strain evidence="2">MELC-2E11</strain>
        <tissue evidence="2">Siphon/mantle</tissue>
    </source>
</reference>
<keyword evidence="3" id="KW-1185">Reference proteome</keyword>
<organism evidence="2 3">
    <name type="scientific">Mya arenaria</name>
    <name type="common">Soft-shell clam</name>
    <dbReference type="NCBI Taxonomy" id="6604"/>
    <lineage>
        <taxon>Eukaryota</taxon>
        <taxon>Metazoa</taxon>
        <taxon>Spiralia</taxon>
        <taxon>Lophotrochozoa</taxon>
        <taxon>Mollusca</taxon>
        <taxon>Bivalvia</taxon>
        <taxon>Autobranchia</taxon>
        <taxon>Heteroconchia</taxon>
        <taxon>Euheterodonta</taxon>
        <taxon>Imparidentia</taxon>
        <taxon>Neoheterodontei</taxon>
        <taxon>Myida</taxon>
        <taxon>Myoidea</taxon>
        <taxon>Myidae</taxon>
        <taxon>Mya</taxon>
    </lineage>
</organism>
<dbReference type="Pfam" id="PF00102">
    <property type="entry name" value="Y_phosphatase"/>
    <property type="match status" value="1"/>
</dbReference>
<proteinExistence type="predicted"/>
<dbReference type="EMBL" id="CP111021">
    <property type="protein sequence ID" value="WAR17942.1"/>
    <property type="molecule type" value="Genomic_DNA"/>
</dbReference>